<evidence type="ECO:0000313" key="5">
    <source>
        <dbReference type="Proteomes" id="UP001152797"/>
    </source>
</evidence>
<proteinExistence type="predicted"/>
<feature type="signal peptide" evidence="2">
    <location>
        <begin position="1"/>
        <end position="26"/>
    </location>
</feature>
<comment type="caution">
    <text evidence="3">The sequence shown here is derived from an EMBL/GenBank/DDBJ whole genome shotgun (WGS) entry which is preliminary data.</text>
</comment>
<evidence type="ECO:0000256" key="2">
    <source>
        <dbReference type="SAM" id="SignalP"/>
    </source>
</evidence>
<protein>
    <submittedName>
        <fullName evidence="3">Uncharacterized protein</fullName>
    </submittedName>
</protein>
<feature type="chain" id="PRO_5043271220" evidence="2">
    <location>
        <begin position="27"/>
        <end position="210"/>
    </location>
</feature>
<gene>
    <name evidence="3" type="ORF">C1SCF055_LOCUS29523</name>
</gene>
<evidence type="ECO:0000313" key="4">
    <source>
        <dbReference type="EMBL" id="CAL1157051.1"/>
    </source>
</evidence>
<dbReference type="AlphaFoldDB" id="A0A9P1D7Z8"/>
<name>A0A9P1D7Z8_9DINO</name>
<sequence length="210" mass="21653">MVKSLVALAFVALNLAICAFLQGCGSETTAAAPVAAATTCDMTAVASCAQTASTSSTDPCQISSATIECYSSCCTYAEAQTALDAAVSAAAAIPNCNLVWTGAAARPVISLSSRLAIVVAWTRGRPENDLHYFDVEASPPAPCFAGLLGQDTAPGGAVAARMHGINGRSDDKNELRYFDVEAQIWHRVAAGNAPSQRSGHSAVLDAQQRM</sequence>
<keyword evidence="5" id="KW-1185">Reference proteome</keyword>
<dbReference type="SUPFAM" id="SSF50965">
    <property type="entry name" value="Galactose oxidase, central domain"/>
    <property type="match status" value="1"/>
</dbReference>
<evidence type="ECO:0000256" key="1">
    <source>
        <dbReference type="SAM" id="MobiDB-lite"/>
    </source>
</evidence>
<accession>A0A9P1D7Z8</accession>
<dbReference type="InterPro" id="IPR011043">
    <property type="entry name" value="Gal_Oxase/kelch_b-propeller"/>
</dbReference>
<keyword evidence="2" id="KW-0732">Signal</keyword>
<reference evidence="4" key="2">
    <citation type="submission" date="2024-04" db="EMBL/GenBank/DDBJ databases">
        <authorList>
            <person name="Chen Y."/>
            <person name="Shah S."/>
            <person name="Dougan E. K."/>
            <person name="Thang M."/>
            <person name="Chan C."/>
        </authorList>
    </citation>
    <scope>NUCLEOTIDE SEQUENCE [LARGE SCALE GENOMIC DNA]</scope>
</reference>
<dbReference type="EMBL" id="CAMXCT030003312">
    <property type="protein sequence ID" value="CAL4790988.1"/>
    <property type="molecule type" value="Genomic_DNA"/>
</dbReference>
<organism evidence="3">
    <name type="scientific">Cladocopium goreaui</name>
    <dbReference type="NCBI Taxonomy" id="2562237"/>
    <lineage>
        <taxon>Eukaryota</taxon>
        <taxon>Sar</taxon>
        <taxon>Alveolata</taxon>
        <taxon>Dinophyceae</taxon>
        <taxon>Suessiales</taxon>
        <taxon>Symbiodiniaceae</taxon>
        <taxon>Cladocopium</taxon>
    </lineage>
</organism>
<evidence type="ECO:0000313" key="3">
    <source>
        <dbReference type="EMBL" id="CAI4003676.1"/>
    </source>
</evidence>
<dbReference type="EMBL" id="CAMXCT010003312">
    <property type="protein sequence ID" value="CAI4003676.1"/>
    <property type="molecule type" value="Genomic_DNA"/>
</dbReference>
<dbReference type="EMBL" id="CAMXCT020003312">
    <property type="protein sequence ID" value="CAL1157051.1"/>
    <property type="molecule type" value="Genomic_DNA"/>
</dbReference>
<feature type="region of interest" description="Disordered" evidence="1">
    <location>
        <begin position="191"/>
        <end position="210"/>
    </location>
</feature>
<dbReference type="Proteomes" id="UP001152797">
    <property type="component" value="Unassembled WGS sequence"/>
</dbReference>
<reference evidence="3" key="1">
    <citation type="submission" date="2022-10" db="EMBL/GenBank/DDBJ databases">
        <authorList>
            <person name="Chen Y."/>
            <person name="Dougan E. K."/>
            <person name="Chan C."/>
            <person name="Rhodes N."/>
            <person name="Thang M."/>
        </authorList>
    </citation>
    <scope>NUCLEOTIDE SEQUENCE</scope>
</reference>
<dbReference type="OrthoDB" id="432528at2759"/>
<dbReference type="PROSITE" id="PS51257">
    <property type="entry name" value="PROKAR_LIPOPROTEIN"/>
    <property type="match status" value="1"/>
</dbReference>